<sequence>MSSDKENISKPLDNGDEYIAALIFVHTRVQDRDITPCNSRKMKNALAQCFSTSSFVRSDDQDARSSDGKDGDSRPQYESYLSVLWTLRDQVLSMSPPSFSRTVSERDWLKNSAKIWELIKNSPIITDYCRTLQSSGFCGAISPMAFQLLRKTFCYGRIHNYPMSGIQICPPLLPIWLKERLSKNAEIIMDDFCNCGKNVVQRTSWTDLNPGRRYTTCNKFWEVGGCTYFSWVDSPMCARALQIIPGLLRRVNRLEADIRHKNLREKLVWVALVVSWSIMYLFKK</sequence>
<dbReference type="GO" id="GO:0000184">
    <property type="term" value="P:nuclear-transcribed mRNA catabolic process, nonsense-mediated decay"/>
    <property type="evidence" value="ECO:0007669"/>
    <property type="project" value="InterPro"/>
</dbReference>
<gene>
    <name evidence="6" type="ORF">PHJA_002966300</name>
</gene>
<proteinExistence type="predicted"/>
<protein>
    <submittedName>
        <fullName evidence="6">Protein smg9</fullName>
    </submittedName>
</protein>
<dbReference type="PANTHER" id="PTHR14270:SF0">
    <property type="entry name" value="NONSENSE-MEDIATED MRNA DECAY FACTOR SMG9"/>
    <property type="match status" value="1"/>
</dbReference>
<dbReference type="AlphaFoldDB" id="A0A830DBY5"/>
<dbReference type="Pfam" id="PF06839">
    <property type="entry name" value="Zn_ribbon_GRF"/>
    <property type="match status" value="1"/>
</dbReference>
<evidence type="ECO:0000256" key="3">
    <source>
        <dbReference type="ARBA" id="ARBA00022833"/>
    </source>
</evidence>
<evidence type="ECO:0000313" key="7">
    <source>
        <dbReference type="Proteomes" id="UP000653305"/>
    </source>
</evidence>
<dbReference type="InterPro" id="IPR010666">
    <property type="entry name" value="Znf_GRF"/>
</dbReference>
<name>A0A830DBY5_9LAMI</name>
<evidence type="ECO:0000259" key="5">
    <source>
        <dbReference type="PROSITE" id="PS51999"/>
    </source>
</evidence>
<dbReference type="Proteomes" id="UP000653305">
    <property type="component" value="Unassembled WGS sequence"/>
</dbReference>
<dbReference type="GO" id="GO:0008270">
    <property type="term" value="F:zinc ion binding"/>
    <property type="evidence" value="ECO:0007669"/>
    <property type="project" value="UniProtKB-KW"/>
</dbReference>
<dbReference type="PROSITE" id="PS51999">
    <property type="entry name" value="ZF_GRF"/>
    <property type="match status" value="1"/>
</dbReference>
<evidence type="ECO:0000313" key="6">
    <source>
        <dbReference type="EMBL" id="GFQ08223.1"/>
    </source>
</evidence>
<feature type="domain" description="GRF-type" evidence="5">
    <location>
        <begin position="193"/>
        <end position="235"/>
    </location>
</feature>
<keyword evidence="7" id="KW-1185">Reference proteome</keyword>
<evidence type="ECO:0000256" key="2">
    <source>
        <dbReference type="ARBA" id="ARBA00022771"/>
    </source>
</evidence>
<reference evidence="6" key="1">
    <citation type="submission" date="2020-07" db="EMBL/GenBank/DDBJ databases">
        <title>Ethylene signaling mediates host invasion by parasitic plants.</title>
        <authorList>
            <person name="Yoshida S."/>
        </authorList>
    </citation>
    <scope>NUCLEOTIDE SEQUENCE</scope>
    <source>
        <strain evidence="6">Okayama</strain>
    </source>
</reference>
<dbReference type="InterPro" id="IPR039177">
    <property type="entry name" value="SMG9"/>
</dbReference>
<keyword evidence="1" id="KW-0479">Metal-binding</keyword>
<dbReference type="PANTHER" id="PTHR14270">
    <property type="entry name" value="NONSENSE-MEDIATED MRNA DECAY FACTOR SMG9"/>
    <property type="match status" value="1"/>
</dbReference>
<dbReference type="EMBL" id="BMAC01003687">
    <property type="protein sequence ID" value="GFQ08223.1"/>
    <property type="molecule type" value="Genomic_DNA"/>
</dbReference>
<organism evidence="6 7">
    <name type="scientific">Phtheirospermum japonicum</name>
    <dbReference type="NCBI Taxonomy" id="374723"/>
    <lineage>
        <taxon>Eukaryota</taxon>
        <taxon>Viridiplantae</taxon>
        <taxon>Streptophyta</taxon>
        <taxon>Embryophyta</taxon>
        <taxon>Tracheophyta</taxon>
        <taxon>Spermatophyta</taxon>
        <taxon>Magnoliopsida</taxon>
        <taxon>eudicotyledons</taxon>
        <taxon>Gunneridae</taxon>
        <taxon>Pentapetalae</taxon>
        <taxon>asterids</taxon>
        <taxon>lamiids</taxon>
        <taxon>Lamiales</taxon>
        <taxon>Orobanchaceae</taxon>
        <taxon>Orobanchaceae incertae sedis</taxon>
        <taxon>Phtheirospermum</taxon>
    </lineage>
</organism>
<feature type="non-terminal residue" evidence="6">
    <location>
        <position position="1"/>
    </location>
</feature>
<dbReference type="OrthoDB" id="79514at2759"/>
<comment type="caution">
    <text evidence="6">The sequence shown here is derived from an EMBL/GenBank/DDBJ whole genome shotgun (WGS) entry which is preliminary data.</text>
</comment>
<keyword evidence="2 4" id="KW-0863">Zinc-finger</keyword>
<keyword evidence="3" id="KW-0862">Zinc</keyword>
<evidence type="ECO:0000256" key="1">
    <source>
        <dbReference type="ARBA" id="ARBA00022723"/>
    </source>
</evidence>
<evidence type="ECO:0000256" key="4">
    <source>
        <dbReference type="PROSITE-ProRule" id="PRU01343"/>
    </source>
</evidence>
<accession>A0A830DBY5</accession>